<dbReference type="InterPro" id="IPR009060">
    <property type="entry name" value="UBA-like_sf"/>
</dbReference>
<feature type="domain" description="PB1" evidence="8">
    <location>
        <begin position="26"/>
        <end position="108"/>
    </location>
</feature>
<evidence type="ECO:0008006" key="11">
    <source>
        <dbReference type="Google" id="ProtNLM"/>
    </source>
</evidence>
<feature type="region of interest" description="Disordered" evidence="5">
    <location>
        <begin position="263"/>
        <end position="301"/>
    </location>
</feature>
<dbReference type="GO" id="GO:0000423">
    <property type="term" value="P:mitophagy"/>
    <property type="evidence" value="ECO:0007669"/>
    <property type="project" value="TreeGrafter"/>
</dbReference>
<keyword evidence="1" id="KW-0479">Metal-binding</keyword>
<dbReference type="GO" id="GO:0035973">
    <property type="term" value="P:aggrephagy"/>
    <property type="evidence" value="ECO:0007669"/>
    <property type="project" value="TreeGrafter"/>
</dbReference>
<dbReference type="Proteomes" id="UP000318571">
    <property type="component" value="Chromosome 3"/>
</dbReference>
<dbReference type="SUPFAM" id="SSF46934">
    <property type="entry name" value="UBA-like"/>
    <property type="match status" value="1"/>
</dbReference>
<dbReference type="InterPro" id="IPR000270">
    <property type="entry name" value="PB1_dom"/>
</dbReference>
<dbReference type="CDD" id="cd02340">
    <property type="entry name" value="ZZ_NBR1_like"/>
    <property type="match status" value="1"/>
</dbReference>
<feature type="region of interest" description="Disordered" evidence="5">
    <location>
        <begin position="425"/>
        <end position="449"/>
    </location>
</feature>
<keyword evidence="3" id="KW-0862">Zinc</keyword>
<sequence>MNVGWAQTTTSRRNVQPIPIMSTTETVNFKAYHEDEIRRLTVDLDVSINYDYLCAKLGHVFPSLKRDNFQLAWTDNEGDEIRISSSEELEIALNEMTGSPYRIRIVQVGGPKAEPKVPPQPAHEAQGEQPVHLNVTCDNCDGQVKGYRYKCVVCPDYDLCQTCEAQSVHPEHSMIRIPKPEITWPGHLYRRLSKLNSRNEKRQQKMNGNAPEMGQDALKGPWACRGPRLGGNLGRPFGSRVPRGAPPFEGAQRFFDSMRCAWLGEEPTPGQSPNPQPSGFASGNDCKGPSDSQASDQARRQEDVVKLLSPMLKSMGVTIEQKEKSLILQITEGDKFPFNADLIFRNIETHFGALLVGYGAQMKTDPSQRRIVVTFENLPEAPESPESQEPTPEPEVVVCHDHSAEPSKPTGSVEIPVTVTQSVTKTHDHTEAAPTSSSEAARQSPESEEDWILLKEPAVGTKPKTNYEVPIQVSNQPASVLYPELPKNEQTPLLPKEEGVAKPKEPEKVTQAAVEHADPRVRTSMQAMRNMGFNNMELLMPLLEEKNGDIGQVLEMIFQRSSHVRK</sequence>
<dbReference type="Gene3D" id="3.10.20.90">
    <property type="entry name" value="Phosphatidylinositol 3-kinase Catalytic Subunit, Chain A, domain 1"/>
    <property type="match status" value="1"/>
</dbReference>
<evidence type="ECO:0000256" key="4">
    <source>
        <dbReference type="PROSITE-ProRule" id="PRU00228"/>
    </source>
</evidence>
<dbReference type="GO" id="GO:0007032">
    <property type="term" value="P:endosome organization"/>
    <property type="evidence" value="ECO:0007669"/>
    <property type="project" value="TreeGrafter"/>
</dbReference>
<keyword evidence="2 4" id="KW-0863">Zinc-finger</keyword>
<evidence type="ECO:0000313" key="10">
    <source>
        <dbReference type="Proteomes" id="UP000318571"/>
    </source>
</evidence>
<dbReference type="InterPro" id="IPR052260">
    <property type="entry name" value="Autophagy_Rcpt_SigReg"/>
</dbReference>
<dbReference type="Pfam" id="PF00564">
    <property type="entry name" value="PB1"/>
    <property type="match status" value="1"/>
</dbReference>
<dbReference type="GO" id="GO:0070530">
    <property type="term" value="F:K63-linked polyubiquitin modification-dependent protein binding"/>
    <property type="evidence" value="ECO:0007669"/>
    <property type="project" value="TreeGrafter"/>
</dbReference>
<dbReference type="InterPro" id="IPR043145">
    <property type="entry name" value="Znf_ZZ_sf"/>
</dbReference>
<dbReference type="InterPro" id="IPR015940">
    <property type="entry name" value="UBA"/>
</dbReference>
<feature type="domain" description="ZZ-type" evidence="7">
    <location>
        <begin position="132"/>
        <end position="182"/>
    </location>
</feature>
<evidence type="ECO:0000256" key="2">
    <source>
        <dbReference type="ARBA" id="ARBA00022771"/>
    </source>
</evidence>
<evidence type="ECO:0000256" key="3">
    <source>
        <dbReference type="ARBA" id="ARBA00022833"/>
    </source>
</evidence>
<keyword evidence="10" id="KW-1185">Reference proteome</keyword>
<dbReference type="Pfam" id="PF00569">
    <property type="entry name" value="ZZ"/>
    <property type="match status" value="1"/>
</dbReference>
<dbReference type="GO" id="GO:0044753">
    <property type="term" value="C:amphisome"/>
    <property type="evidence" value="ECO:0007669"/>
    <property type="project" value="TreeGrafter"/>
</dbReference>
<dbReference type="STRING" id="6832.A0A553P695"/>
<dbReference type="PROSITE" id="PS01357">
    <property type="entry name" value="ZF_ZZ_1"/>
    <property type="match status" value="1"/>
</dbReference>
<gene>
    <name evidence="9" type="ORF">TCAL_05480</name>
</gene>
<dbReference type="EMBL" id="VCGU01000007">
    <property type="protein sequence ID" value="TRY73209.1"/>
    <property type="molecule type" value="Genomic_DNA"/>
</dbReference>
<dbReference type="SUPFAM" id="SSF57850">
    <property type="entry name" value="RING/U-box"/>
    <property type="match status" value="1"/>
</dbReference>
<reference evidence="9 10" key="1">
    <citation type="journal article" date="2018" name="Nat. Ecol. Evol.">
        <title>Genomic signatures of mitonuclear coevolution across populations of Tigriopus californicus.</title>
        <authorList>
            <person name="Barreto F.S."/>
            <person name="Watson E.T."/>
            <person name="Lima T.G."/>
            <person name="Willett C.S."/>
            <person name="Edmands S."/>
            <person name="Li W."/>
            <person name="Burton R.S."/>
        </authorList>
    </citation>
    <scope>NUCLEOTIDE SEQUENCE [LARGE SCALE GENOMIC DNA]</scope>
    <source>
        <strain evidence="9 10">San Diego</strain>
    </source>
</reference>
<name>A0A553P695_TIGCA</name>
<dbReference type="GO" id="GO:0016235">
    <property type="term" value="C:aggresome"/>
    <property type="evidence" value="ECO:0007669"/>
    <property type="project" value="TreeGrafter"/>
</dbReference>
<organism evidence="9 10">
    <name type="scientific">Tigriopus californicus</name>
    <name type="common">Marine copepod</name>
    <dbReference type="NCBI Taxonomy" id="6832"/>
    <lineage>
        <taxon>Eukaryota</taxon>
        <taxon>Metazoa</taxon>
        <taxon>Ecdysozoa</taxon>
        <taxon>Arthropoda</taxon>
        <taxon>Crustacea</taxon>
        <taxon>Multicrustacea</taxon>
        <taxon>Hexanauplia</taxon>
        <taxon>Copepoda</taxon>
        <taxon>Harpacticoida</taxon>
        <taxon>Harpacticidae</taxon>
        <taxon>Tigriopus</taxon>
    </lineage>
</organism>
<dbReference type="PROSITE" id="PS50030">
    <property type="entry name" value="UBA"/>
    <property type="match status" value="1"/>
</dbReference>
<dbReference type="PANTHER" id="PTHR15090:SF0">
    <property type="entry name" value="SEQUESTOSOME-1"/>
    <property type="match status" value="1"/>
</dbReference>
<feature type="domain" description="UBA" evidence="6">
    <location>
        <begin position="516"/>
        <end position="560"/>
    </location>
</feature>
<protein>
    <recommendedName>
        <fullName evidence="11">ZZ-type domain-containing protein</fullName>
    </recommendedName>
</protein>
<dbReference type="SMART" id="SM00666">
    <property type="entry name" value="PB1"/>
    <property type="match status" value="1"/>
</dbReference>
<evidence type="ECO:0000259" key="8">
    <source>
        <dbReference type="PROSITE" id="PS51745"/>
    </source>
</evidence>
<dbReference type="InterPro" id="IPR000433">
    <property type="entry name" value="Znf_ZZ"/>
</dbReference>
<comment type="caution">
    <text evidence="9">The sequence shown here is derived from an EMBL/GenBank/DDBJ whole genome shotgun (WGS) entry which is preliminary data.</text>
</comment>
<dbReference type="PROSITE" id="PS50135">
    <property type="entry name" value="ZF_ZZ_2"/>
    <property type="match status" value="1"/>
</dbReference>
<dbReference type="GO" id="GO:0005080">
    <property type="term" value="F:protein kinase C binding"/>
    <property type="evidence" value="ECO:0007669"/>
    <property type="project" value="TreeGrafter"/>
</dbReference>
<dbReference type="PROSITE" id="PS51745">
    <property type="entry name" value="PB1"/>
    <property type="match status" value="1"/>
</dbReference>
<dbReference type="Gene3D" id="1.10.8.10">
    <property type="entry name" value="DNA helicase RuvA subunit, C-terminal domain"/>
    <property type="match status" value="1"/>
</dbReference>
<dbReference type="InterPro" id="IPR053793">
    <property type="entry name" value="PB1-like"/>
</dbReference>
<accession>A0A553P695</accession>
<dbReference type="PANTHER" id="PTHR15090">
    <property type="entry name" value="SEQUESTOSOME 1-RELATED"/>
    <property type="match status" value="1"/>
</dbReference>
<dbReference type="GO" id="GO:0008270">
    <property type="term" value="F:zinc ion binding"/>
    <property type="evidence" value="ECO:0007669"/>
    <property type="project" value="UniProtKB-KW"/>
</dbReference>
<dbReference type="Gene3D" id="3.30.60.90">
    <property type="match status" value="1"/>
</dbReference>
<evidence type="ECO:0000259" key="6">
    <source>
        <dbReference type="PROSITE" id="PS50030"/>
    </source>
</evidence>
<evidence type="ECO:0000313" key="9">
    <source>
        <dbReference type="EMBL" id="TRY73209.1"/>
    </source>
</evidence>
<evidence type="ECO:0000256" key="5">
    <source>
        <dbReference type="SAM" id="MobiDB-lite"/>
    </source>
</evidence>
<dbReference type="SMART" id="SM00291">
    <property type="entry name" value="ZnF_ZZ"/>
    <property type="match status" value="1"/>
</dbReference>
<evidence type="ECO:0000259" key="7">
    <source>
        <dbReference type="PROSITE" id="PS50135"/>
    </source>
</evidence>
<proteinExistence type="predicted"/>
<feature type="compositionally biased region" description="Low complexity" evidence="5">
    <location>
        <begin position="432"/>
        <end position="441"/>
    </location>
</feature>
<evidence type="ECO:0000256" key="1">
    <source>
        <dbReference type="ARBA" id="ARBA00022723"/>
    </source>
</evidence>
<dbReference type="FunFam" id="3.10.20.90:FF:000320">
    <property type="entry name" value="Predicted protein"/>
    <property type="match status" value="1"/>
</dbReference>
<dbReference type="SUPFAM" id="SSF54277">
    <property type="entry name" value="CAD &amp; PB1 domains"/>
    <property type="match status" value="1"/>
</dbReference>
<dbReference type="FunFam" id="3.30.60.90:FF:000016">
    <property type="entry name" value="Refractory to sigma P"/>
    <property type="match status" value="1"/>
</dbReference>
<dbReference type="AlphaFoldDB" id="A0A553P695"/>
<dbReference type="OrthoDB" id="6382171at2759"/>